<evidence type="ECO:0000256" key="1">
    <source>
        <dbReference type="SAM" id="Phobius"/>
    </source>
</evidence>
<feature type="transmembrane region" description="Helical" evidence="1">
    <location>
        <begin position="6"/>
        <end position="23"/>
    </location>
</feature>
<proteinExistence type="predicted"/>
<reference evidence="2" key="2">
    <citation type="journal article" date="2015" name="Fish Shellfish Immunol.">
        <title>Early steps in the European eel (Anguilla anguilla)-Vibrio vulnificus interaction in the gills: Role of the RtxA13 toxin.</title>
        <authorList>
            <person name="Callol A."/>
            <person name="Pajuelo D."/>
            <person name="Ebbesson L."/>
            <person name="Teles M."/>
            <person name="MacKenzie S."/>
            <person name="Amaro C."/>
        </authorList>
    </citation>
    <scope>NUCLEOTIDE SEQUENCE</scope>
</reference>
<keyword evidence="1" id="KW-1133">Transmembrane helix</keyword>
<reference evidence="2" key="1">
    <citation type="submission" date="2014-11" db="EMBL/GenBank/DDBJ databases">
        <authorList>
            <person name="Amaro Gonzalez C."/>
        </authorList>
    </citation>
    <scope>NUCLEOTIDE SEQUENCE</scope>
</reference>
<protein>
    <submittedName>
        <fullName evidence="2">Uncharacterized protein</fullName>
    </submittedName>
</protein>
<dbReference type="EMBL" id="GBXM01032841">
    <property type="protein sequence ID" value="JAH75736.1"/>
    <property type="molecule type" value="Transcribed_RNA"/>
</dbReference>
<name>A0A0E9VCL6_ANGAN</name>
<dbReference type="AlphaFoldDB" id="A0A0E9VCL6"/>
<evidence type="ECO:0000313" key="2">
    <source>
        <dbReference type="EMBL" id="JAH75736.1"/>
    </source>
</evidence>
<accession>A0A0E9VCL6</accession>
<sequence length="28" mass="3373">MWGLNIIVFVVLIVVYRTLQKVIREVRD</sequence>
<keyword evidence="1" id="KW-0812">Transmembrane</keyword>
<keyword evidence="1" id="KW-0472">Membrane</keyword>
<organism evidence="2">
    <name type="scientific">Anguilla anguilla</name>
    <name type="common">European freshwater eel</name>
    <name type="synonym">Muraena anguilla</name>
    <dbReference type="NCBI Taxonomy" id="7936"/>
    <lineage>
        <taxon>Eukaryota</taxon>
        <taxon>Metazoa</taxon>
        <taxon>Chordata</taxon>
        <taxon>Craniata</taxon>
        <taxon>Vertebrata</taxon>
        <taxon>Euteleostomi</taxon>
        <taxon>Actinopterygii</taxon>
        <taxon>Neopterygii</taxon>
        <taxon>Teleostei</taxon>
        <taxon>Anguilliformes</taxon>
        <taxon>Anguillidae</taxon>
        <taxon>Anguilla</taxon>
    </lineage>
</organism>